<dbReference type="InterPro" id="IPR023614">
    <property type="entry name" value="Porin_dom_sf"/>
</dbReference>
<dbReference type="Gene3D" id="2.40.160.10">
    <property type="entry name" value="Porin"/>
    <property type="match status" value="1"/>
</dbReference>
<keyword evidence="1" id="KW-0732">Signal</keyword>
<evidence type="ECO:0000313" key="2">
    <source>
        <dbReference type="EMBL" id="GGA76092.1"/>
    </source>
</evidence>
<feature type="signal peptide" evidence="1">
    <location>
        <begin position="1"/>
        <end position="23"/>
    </location>
</feature>
<gene>
    <name evidence="2" type="ORF">GCM10011369_17480</name>
</gene>
<evidence type="ECO:0008006" key="4">
    <source>
        <dbReference type="Google" id="ProtNLM"/>
    </source>
</evidence>
<evidence type="ECO:0000256" key="1">
    <source>
        <dbReference type="SAM" id="SignalP"/>
    </source>
</evidence>
<dbReference type="SUPFAM" id="SSF56935">
    <property type="entry name" value="Porins"/>
    <property type="match status" value="1"/>
</dbReference>
<accession>A0A8J2U4V5</accession>
<evidence type="ECO:0000313" key="3">
    <source>
        <dbReference type="Proteomes" id="UP000619743"/>
    </source>
</evidence>
<dbReference type="Proteomes" id="UP000619743">
    <property type="component" value="Unassembled WGS sequence"/>
</dbReference>
<feature type="chain" id="PRO_5035154864" description="Porin" evidence="1">
    <location>
        <begin position="24"/>
        <end position="334"/>
    </location>
</feature>
<keyword evidence="3" id="KW-1185">Reference proteome</keyword>
<proteinExistence type="predicted"/>
<dbReference type="InterPro" id="IPR011486">
    <property type="entry name" value="BBP2"/>
</dbReference>
<protein>
    <recommendedName>
        <fullName evidence="4">Porin</fullName>
    </recommendedName>
</protein>
<reference evidence="3" key="1">
    <citation type="journal article" date="2019" name="Int. J. Syst. Evol. Microbiol.">
        <title>The Global Catalogue of Microorganisms (GCM) 10K type strain sequencing project: providing services to taxonomists for standard genome sequencing and annotation.</title>
        <authorList>
            <consortium name="The Broad Institute Genomics Platform"/>
            <consortium name="The Broad Institute Genome Sequencing Center for Infectious Disease"/>
            <person name="Wu L."/>
            <person name="Ma J."/>
        </authorList>
    </citation>
    <scope>NUCLEOTIDE SEQUENCE [LARGE SCALE GENOMIC DNA]</scope>
    <source>
        <strain evidence="3">CGMCC 1.10130</strain>
    </source>
</reference>
<sequence>MMKGFQKNALALAVLMASPMANALTADELAAQFDKISISGFIDMSYYYEDPDDASSDSSAALDQAEVQIGYAMTDKFSAHADIEWHDNGDGEEMHLEQMTINYAFNDQFSVKAGRFLSYSGWETEDPTGLYQYSGTGYGKYFYGAYQQGVSGLYTGDMFSAALSVVADTGNLKGDGSDFSNPAIETMLAFNPIESVTVKGFYLADKNDDTGEDISMVNVWASYAAGPITLAAEYNTSEETPAATATAGGPGAEADGYLLMANYAFDKAGITLRYHAWEVENDDGDTVEDISGFTISPSYAVNDYLLIVAEYRMDTDDATDVDTDSFALEALVTF</sequence>
<organism evidence="2 3">
    <name type="scientific">Neiella marina</name>
    <dbReference type="NCBI Taxonomy" id="508461"/>
    <lineage>
        <taxon>Bacteria</taxon>
        <taxon>Pseudomonadati</taxon>
        <taxon>Pseudomonadota</taxon>
        <taxon>Gammaproteobacteria</taxon>
        <taxon>Alteromonadales</taxon>
        <taxon>Echinimonadaceae</taxon>
        <taxon>Neiella</taxon>
    </lineage>
</organism>
<name>A0A8J2U4V5_9GAMM</name>
<comment type="caution">
    <text evidence="2">The sequence shown here is derived from an EMBL/GenBank/DDBJ whole genome shotgun (WGS) entry which is preliminary data.</text>
</comment>
<dbReference type="EMBL" id="BMDX01000007">
    <property type="protein sequence ID" value="GGA76092.1"/>
    <property type="molecule type" value="Genomic_DNA"/>
</dbReference>
<dbReference type="AlphaFoldDB" id="A0A8J2U4V5"/>
<dbReference type="Pfam" id="PF07642">
    <property type="entry name" value="BBP2"/>
    <property type="match status" value="1"/>
</dbReference>